<comment type="caution">
    <text evidence="5">The sequence shown here is derived from an EMBL/GenBank/DDBJ whole genome shotgun (WGS) entry which is preliminary data.</text>
</comment>
<dbReference type="Pfam" id="PF20430">
    <property type="entry name" value="Eplus_motif"/>
    <property type="match status" value="1"/>
</dbReference>
<dbReference type="AlphaFoldDB" id="A0A540LV01"/>
<dbReference type="FunFam" id="1.25.40.10:FF:000409">
    <property type="entry name" value="Pentatricopeptide repeat-containing protein, chloroplastic"/>
    <property type="match status" value="1"/>
</dbReference>
<feature type="repeat" description="PPR" evidence="3">
    <location>
        <begin position="230"/>
        <end position="264"/>
    </location>
</feature>
<dbReference type="FunFam" id="1.25.40.10:FF:000309">
    <property type="entry name" value="Pentatricopeptide repeat-containing protein, chloroplastic"/>
    <property type="match status" value="1"/>
</dbReference>
<dbReference type="STRING" id="106549.A0A540LV01"/>
<gene>
    <name evidence="5" type="ORF">C1H46_024256</name>
</gene>
<dbReference type="FunFam" id="1.25.40.10:FF:000031">
    <property type="entry name" value="Pentatricopeptide repeat-containing protein mitochondrial"/>
    <property type="match status" value="1"/>
</dbReference>
<dbReference type="Pfam" id="PF01535">
    <property type="entry name" value="PPR"/>
    <property type="match status" value="3"/>
</dbReference>
<name>A0A540LV01_MALBA</name>
<dbReference type="InterPro" id="IPR011990">
    <property type="entry name" value="TPR-like_helical_dom_sf"/>
</dbReference>
<dbReference type="EMBL" id="VIEB01000458">
    <property type="protein sequence ID" value="TQD90228.1"/>
    <property type="molecule type" value="Genomic_DNA"/>
</dbReference>
<dbReference type="Gene3D" id="1.25.40.10">
    <property type="entry name" value="Tetratricopeptide repeat domain"/>
    <property type="match status" value="5"/>
</dbReference>
<evidence type="ECO:0000313" key="5">
    <source>
        <dbReference type="EMBL" id="TQD90228.1"/>
    </source>
</evidence>
<feature type="repeat" description="PPR" evidence="3">
    <location>
        <begin position="331"/>
        <end position="365"/>
    </location>
</feature>
<proteinExistence type="inferred from homology"/>
<accession>A0A540LV01</accession>
<dbReference type="FunFam" id="1.25.40.10:FF:000840">
    <property type="entry name" value="Pentatricopeptide repeat-containing protein At3g12770"/>
    <property type="match status" value="1"/>
</dbReference>
<dbReference type="InterPro" id="IPR032867">
    <property type="entry name" value="DYW_dom"/>
</dbReference>
<dbReference type="InterPro" id="IPR046849">
    <property type="entry name" value="E2_motif"/>
</dbReference>
<comment type="similarity">
    <text evidence="1">Belongs to the PPR family. PCMP-H subfamily.</text>
</comment>
<dbReference type="Pfam" id="PF20431">
    <property type="entry name" value="E_motif"/>
    <property type="match status" value="1"/>
</dbReference>
<sequence length="738" mass="82947">MALARRVSLFPLPAKFLTLAPKTATSQDFETPASFSFTFIRHYCSSPLRLDPYCYDDQHLRHGHDPDSFFGSLIDGSTRKSQLGQIHAQLVVLGLINGGFLITKLVNASSNLGYISYARQVFDEFTDPDVFQWNAIIRCYSRHNVFSQAIEMYSRMQVMGVSPDGFTFPHVLKACSGMPDLEMGRRVHGQVFRHGFESDVFVQNGLVALYAKCSRIDRARAVFDGLGERTVVSWTSMISGYAQNGQPLEALRIFGLMRKLNVKPDWIVLVSVLKAYTDVEDLGQGASVHGCLIKMGLEFEPDLLIALTAMYAKSGQVMAARSFFDQMQTPNVILWNAMISGYAKNGYANEAVELFREMITKHFRTDSITMRSAISACAQVGSLDLAKWMDDYINKSEYRNNVFVNTALIDMYAKCGSVDFARMVFDRTPNKDVVVWSAMIVGYGLHGRAREAIDLFHSMQQAGVPPNDVTFLGLLTACNHSGLVEEGWELFHRMVNCGIEPGNQHYSCVVDLLGRAGRLDQAYDFIRKMPIEPGIRVWGALLGSCKIYRHVTLGEYAAEQLFSIDPYNTGHYVQLSNLYASARLWDHVAKVRVLMREKGLIKDLGHSLIEVNGKLQAFHVGDKSHPRSKEIYEELESLERRLKEAGFIPNTDSVLHDLNHEETEETLCNHSERLAIAYGLISTAPGTTLRITKNLRACVNCHSATKLISKLVNREIVVRDAKRFHHFKDGCCSCGDYW</sequence>
<feature type="repeat" description="PPR" evidence="3">
    <location>
        <begin position="129"/>
        <end position="163"/>
    </location>
</feature>
<dbReference type="SUPFAM" id="SSF48452">
    <property type="entry name" value="TPR-like"/>
    <property type="match status" value="1"/>
</dbReference>
<dbReference type="Pfam" id="PF13041">
    <property type="entry name" value="PPR_2"/>
    <property type="match status" value="3"/>
</dbReference>
<dbReference type="PANTHER" id="PTHR47926:SF396">
    <property type="entry name" value="PENTATRICOPEPTIDE REPEAT-CONTAINING PROTEIN"/>
    <property type="match status" value="1"/>
</dbReference>
<dbReference type="InterPro" id="IPR002885">
    <property type="entry name" value="PPR_rpt"/>
</dbReference>
<protein>
    <recommendedName>
        <fullName evidence="4">DYW domain-containing protein</fullName>
    </recommendedName>
</protein>
<dbReference type="InterPro" id="IPR046848">
    <property type="entry name" value="E_motif"/>
</dbReference>
<dbReference type="PANTHER" id="PTHR47926">
    <property type="entry name" value="PENTATRICOPEPTIDE REPEAT-CONTAINING PROTEIN"/>
    <property type="match status" value="1"/>
</dbReference>
<dbReference type="GO" id="GO:0009451">
    <property type="term" value="P:RNA modification"/>
    <property type="evidence" value="ECO:0007669"/>
    <property type="project" value="InterPro"/>
</dbReference>
<feature type="domain" description="DYW" evidence="4">
    <location>
        <begin position="646"/>
        <end position="738"/>
    </location>
</feature>
<dbReference type="Proteomes" id="UP000315295">
    <property type="component" value="Unassembled WGS sequence"/>
</dbReference>
<dbReference type="PROSITE" id="PS51375">
    <property type="entry name" value="PPR"/>
    <property type="match status" value="5"/>
</dbReference>
<dbReference type="NCBIfam" id="TIGR00756">
    <property type="entry name" value="PPR"/>
    <property type="match status" value="5"/>
</dbReference>
<dbReference type="GO" id="GO:0003723">
    <property type="term" value="F:RNA binding"/>
    <property type="evidence" value="ECO:0007669"/>
    <property type="project" value="InterPro"/>
</dbReference>
<evidence type="ECO:0000313" key="6">
    <source>
        <dbReference type="Proteomes" id="UP000315295"/>
    </source>
</evidence>
<dbReference type="InterPro" id="IPR046960">
    <property type="entry name" value="PPR_At4g14850-like_plant"/>
</dbReference>
<dbReference type="FunFam" id="1.25.40.10:FF:000366">
    <property type="entry name" value="Pentatricopeptide (PPR) repeat-containing protein"/>
    <property type="match status" value="1"/>
</dbReference>
<evidence type="ECO:0000256" key="2">
    <source>
        <dbReference type="ARBA" id="ARBA00022737"/>
    </source>
</evidence>
<feature type="repeat" description="PPR" evidence="3">
    <location>
        <begin position="432"/>
        <end position="466"/>
    </location>
</feature>
<reference evidence="5 6" key="1">
    <citation type="journal article" date="2019" name="G3 (Bethesda)">
        <title>Sequencing of a Wild Apple (Malus baccata) Genome Unravels the Differences Between Cultivated and Wild Apple Species Regarding Disease Resistance and Cold Tolerance.</title>
        <authorList>
            <person name="Chen X."/>
        </authorList>
    </citation>
    <scope>NUCLEOTIDE SEQUENCE [LARGE SCALE GENOMIC DNA]</scope>
    <source>
        <strain evidence="6">cv. Shandingzi</strain>
        <tissue evidence="5">Leaves</tissue>
    </source>
</reference>
<evidence type="ECO:0000256" key="1">
    <source>
        <dbReference type="ARBA" id="ARBA00006643"/>
    </source>
</evidence>
<dbReference type="Pfam" id="PF14432">
    <property type="entry name" value="DYW_deaminase"/>
    <property type="match status" value="1"/>
</dbReference>
<evidence type="ECO:0000259" key="4">
    <source>
        <dbReference type="Pfam" id="PF14432"/>
    </source>
</evidence>
<keyword evidence="2" id="KW-0677">Repeat</keyword>
<organism evidence="5 6">
    <name type="scientific">Malus baccata</name>
    <name type="common">Siberian crab apple</name>
    <name type="synonym">Pyrus baccata</name>
    <dbReference type="NCBI Taxonomy" id="106549"/>
    <lineage>
        <taxon>Eukaryota</taxon>
        <taxon>Viridiplantae</taxon>
        <taxon>Streptophyta</taxon>
        <taxon>Embryophyta</taxon>
        <taxon>Tracheophyta</taxon>
        <taxon>Spermatophyta</taxon>
        <taxon>Magnoliopsida</taxon>
        <taxon>eudicotyledons</taxon>
        <taxon>Gunneridae</taxon>
        <taxon>Pentapetalae</taxon>
        <taxon>rosids</taxon>
        <taxon>fabids</taxon>
        <taxon>Rosales</taxon>
        <taxon>Rosaceae</taxon>
        <taxon>Amygdaloideae</taxon>
        <taxon>Maleae</taxon>
        <taxon>Malus</taxon>
    </lineage>
</organism>
<feature type="repeat" description="PPR" evidence="3">
    <location>
        <begin position="467"/>
        <end position="501"/>
    </location>
</feature>
<dbReference type="GO" id="GO:0008270">
    <property type="term" value="F:zinc ion binding"/>
    <property type="evidence" value="ECO:0007669"/>
    <property type="project" value="InterPro"/>
</dbReference>
<evidence type="ECO:0000256" key="3">
    <source>
        <dbReference type="PROSITE-ProRule" id="PRU00708"/>
    </source>
</evidence>
<keyword evidence="6" id="KW-1185">Reference proteome</keyword>